<evidence type="ECO:0000256" key="12">
    <source>
        <dbReference type="PIRNR" id="PIRNR006247"/>
    </source>
</evidence>
<evidence type="ECO:0000256" key="10">
    <source>
        <dbReference type="ARBA" id="ARBA00023065"/>
    </source>
</evidence>
<feature type="transmembrane region" description="Helical" evidence="14">
    <location>
        <begin position="25"/>
        <end position="44"/>
    </location>
</feature>
<keyword evidence="6 12" id="KW-0633">Potassium transport</keyword>
<keyword evidence="11 12" id="KW-0472">Membrane</keyword>
<feature type="transmembrane region" description="Helical" evidence="14">
    <location>
        <begin position="382"/>
        <end position="402"/>
    </location>
</feature>
<keyword evidence="9 14" id="KW-1133">Transmembrane helix</keyword>
<dbReference type="NCBIfam" id="TIGR00933">
    <property type="entry name" value="2a38"/>
    <property type="match status" value="1"/>
</dbReference>
<evidence type="ECO:0000256" key="5">
    <source>
        <dbReference type="ARBA" id="ARBA00022519"/>
    </source>
</evidence>
<keyword evidence="8 12" id="KW-0630">Potassium</keyword>
<feature type="binding site" evidence="13">
    <location>
        <position position="97"/>
    </location>
    <ligand>
        <name>K(+)</name>
        <dbReference type="ChEBI" id="CHEBI:29103"/>
    </ligand>
</feature>
<dbReference type="GO" id="GO:0046872">
    <property type="term" value="F:metal ion binding"/>
    <property type="evidence" value="ECO:0007669"/>
    <property type="project" value="UniProtKB-KW"/>
</dbReference>
<evidence type="ECO:0000256" key="2">
    <source>
        <dbReference type="ARBA" id="ARBA00009137"/>
    </source>
</evidence>
<evidence type="ECO:0000256" key="8">
    <source>
        <dbReference type="ARBA" id="ARBA00022958"/>
    </source>
</evidence>
<evidence type="ECO:0000256" key="3">
    <source>
        <dbReference type="ARBA" id="ARBA00022448"/>
    </source>
</evidence>
<feature type="binding site" evidence="13">
    <location>
        <position position="421"/>
    </location>
    <ligand>
        <name>K(+)</name>
        <dbReference type="ChEBI" id="CHEBI:29103"/>
    </ligand>
</feature>
<feature type="transmembrane region" description="Helical" evidence="14">
    <location>
        <begin position="169"/>
        <end position="188"/>
    </location>
</feature>
<keyword evidence="5 12" id="KW-0997">Cell inner membrane</keyword>
<sequence>MLLFSASLLPPAIIALIYHDGETLHFSLLILFSLIAGLTVWLMSAKHKTQLRTRDGFIIVVILWLVTSVIGSFPFIFGLGLSLADSIFESVSAFTTTGATVITGLDELPKSILFFRQEMQWLGGIGVVVSAIALLPMLGIGGMQMFKAETPGPMKDEKLTPRIAHTAQALWKLYLTLTVTCALLYWAGGMSPFDAIAHSLATVSTGGFSTHDASLGYFDSVFIEAVASIFMLLGGINFGVHYLALKRLSLKQYWQALEVRVFLIFVLAVILLTSGVLYIEGTKETLLEALRYGSFTVASVVTSTGFGIDDFSVWPTMLPLLLILISFVGGCAGSTAGGMKVIRFIIMGKGAQLEIQRLVHPNMIKSLQLQNKTLDTRVADSVRGFFSVYVATFVFFMLFLMGQGMDQVTAFSAVATSMNNLGPGLGEVAANFQAVSDSAKWILALAMLLGRLEIFTLLVVLSPSFWRR</sequence>
<evidence type="ECO:0000256" key="7">
    <source>
        <dbReference type="ARBA" id="ARBA00022692"/>
    </source>
</evidence>
<keyword evidence="4 12" id="KW-1003">Cell membrane</keyword>
<evidence type="ECO:0000256" key="9">
    <source>
        <dbReference type="ARBA" id="ARBA00022989"/>
    </source>
</evidence>
<feature type="transmembrane region" description="Helical" evidence="14">
    <location>
        <begin position="56"/>
        <end position="77"/>
    </location>
</feature>
<dbReference type="PANTHER" id="PTHR32024:SF2">
    <property type="entry name" value="TRK SYSTEM POTASSIUM UPTAKE PROTEIN TRKG-RELATED"/>
    <property type="match status" value="1"/>
</dbReference>
<comment type="function">
    <text evidence="12">Low-affinity potassium transport system. Interacts with Trk system potassium uptake protein TrkA.</text>
</comment>
<dbReference type="Proteomes" id="UP000317355">
    <property type="component" value="Unassembled WGS sequence"/>
</dbReference>
<comment type="similarity">
    <text evidence="2 12">Belongs to the TrkH potassium transport family.</text>
</comment>
<feature type="transmembrane region" description="Helical" evidence="14">
    <location>
        <begin position="257"/>
        <end position="279"/>
    </location>
</feature>
<protein>
    <recommendedName>
        <fullName evidence="12">Trk system potassium uptake protein</fullName>
    </recommendedName>
</protein>
<organism evidence="15 16">
    <name type="scientific">Sedimenticola thiotaurini</name>
    <dbReference type="NCBI Taxonomy" id="1543721"/>
    <lineage>
        <taxon>Bacteria</taxon>
        <taxon>Pseudomonadati</taxon>
        <taxon>Pseudomonadota</taxon>
        <taxon>Gammaproteobacteria</taxon>
        <taxon>Chromatiales</taxon>
        <taxon>Sedimenticolaceae</taxon>
        <taxon>Sedimenticola</taxon>
    </lineage>
</organism>
<keyword evidence="3 12" id="KW-0813">Transport</keyword>
<evidence type="ECO:0000256" key="13">
    <source>
        <dbReference type="PIRSR" id="PIRSR006247-1"/>
    </source>
</evidence>
<keyword evidence="7 14" id="KW-0812">Transmembrane</keyword>
<dbReference type="EMBL" id="VMRY01000084">
    <property type="protein sequence ID" value="TVT51733.1"/>
    <property type="molecule type" value="Genomic_DNA"/>
</dbReference>
<keyword evidence="13" id="KW-0479">Metal-binding</keyword>
<dbReference type="GO" id="GO:0015379">
    <property type="term" value="F:potassium:chloride symporter activity"/>
    <property type="evidence" value="ECO:0007669"/>
    <property type="project" value="InterPro"/>
</dbReference>
<feature type="transmembrane region" description="Helical" evidence="14">
    <location>
        <begin position="121"/>
        <end position="148"/>
    </location>
</feature>
<name>A0A558CSL2_9GAMM</name>
<evidence type="ECO:0000256" key="1">
    <source>
        <dbReference type="ARBA" id="ARBA00004429"/>
    </source>
</evidence>
<feature type="transmembrane region" description="Helical" evidence="14">
    <location>
        <begin position="441"/>
        <end position="461"/>
    </location>
</feature>
<proteinExistence type="inferred from homology"/>
<dbReference type="PANTHER" id="PTHR32024">
    <property type="entry name" value="TRK SYSTEM POTASSIUM UPTAKE PROTEIN TRKG-RELATED"/>
    <property type="match status" value="1"/>
</dbReference>
<gene>
    <name evidence="15" type="ORF">FHK82_14930</name>
</gene>
<dbReference type="Pfam" id="PF02386">
    <property type="entry name" value="TrkH"/>
    <property type="match status" value="1"/>
</dbReference>
<comment type="subcellular location">
    <subcellularLocation>
        <location evidence="1 12">Cell inner membrane</location>
        <topology evidence="1 12">Multi-pass membrane protein</topology>
    </subcellularLocation>
</comment>
<comment type="caution">
    <text evidence="15">The sequence shown here is derived from an EMBL/GenBank/DDBJ whole genome shotgun (WGS) entry which is preliminary data.</text>
</comment>
<dbReference type="InterPro" id="IPR003445">
    <property type="entry name" value="Cat_transpt"/>
</dbReference>
<reference evidence="15 16" key="1">
    <citation type="submission" date="2019-07" db="EMBL/GenBank/DDBJ databases">
        <title>The pathways for chlorine oxyanion respiration interact through the shared metabolite chlorate.</title>
        <authorList>
            <person name="Barnum T.P."/>
            <person name="Cheng Y."/>
            <person name="Hill K.A."/>
            <person name="Lucas L.N."/>
            <person name="Carlson H.K."/>
            <person name="Coates J.D."/>
        </authorList>
    </citation>
    <scope>NUCLEOTIDE SEQUENCE [LARGE SCALE GENOMIC DNA]</scope>
    <source>
        <strain evidence="15">BK-3</strain>
    </source>
</reference>
<evidence type="ECO:0000256" key="14">
    <source>
        <dbReference type="SAM" id="Phobius"/>
    </source>
</evidence>
<evidence type="ECO:0000256" key="6">
    <source>
        <dbReference type="ARBA" id="ARBA00022538"/>
    </source>
</evidence>
<dbReference type="InterPro" id="IPR004772">
    <property type="entry name" value="TrkH"/>
</dbReference>
<accession>A0A558CSL2</accession>
<evidence type="ECO:0000313" key="15">
    <source>
        <dbReference type="EMBL" id="TVT51733.1"/>
    </source>
</evidence>
<evidence type="ECO:0000256" key="4">
    <source>
        <dbReference type="ARBA" id="ARBA00022475"/>
    </source>
</evidence>
<feature type="binding site" evidence="13">
    <location>
        <position position="420"/>
    </location>
    <ligand>
        <name>K(+)</name>
        <dbReference type="ChEBI" id="CHEBI:29103"/>
    </ligand>
</feature>
<keyword evidence="10 12" id="KW-0406">Ion transport</keyword>
<evidence type="ECO:0000313" key="16">
    <source>
        <dbReference type="Proteomes" id="UP000317355"/>
    </source>
</evidence>
<dbReference type="GO" id="GO:0005886">
    <property type="term" value="C:plasma membrane"/>
    <property type="evidence" value="ECO:0007669"/>
    <property type="project" value="UniProtKB-SubCell"/>
</dbReference>
<feature type="transmembrane region" description="Helical" evidence="14">
    <location>
        <begin position="317"/>
        <end position="339"/>
    </location>
</feature>
<dbReference type="AlphaFoldDB" id="A0A558CSL2"/>
<dbReference type="PIRSF" id="PIRSF006247">
    <property type="entry name" value="TrkH"/>
    <property type="match status" value="1"/>
</dbReference>
<feature type="transmembrane region" description="Helical" evidence="14">
    <location>
        <begin position="221"/>
        <end position="245"/>
    </location>
</feature>
<feature type="binding site" evidence="13">
    <location>
        <position position="206"/>
    </location>
    <ligand>
        <name>K(+)</name>
        <dbReference type="ChEBI" id="CHEBI:29103"/>
    </ligand>
</feature>
<feature type="binding site" evidence="13">
    <location>
        <position position="304"/>
    </location>
    <ligand>
        <name>K(+)</name>
        <dbReference type="ChEBI" id="CHEBI:29103"/>
    </ligand>
</feature>
<feature type="binding site" evidence="13">
    <location>
        <position position="96"/>
    </location>
    <ligand>
        <name>K(+)</name>
        <dbReference type="ChEBI" id="CHEBI:29103"/>
    </ligand>
</feature>
<evidence type="ECO:0000256" key="11">
    <source>
        <dbReference type="ARBA" id="ARBA00023136"/>
    </source>
</evidence>